<sequence>MKRHRRDTQFYKKMFGLAIPIALQTLLISSLNMVDSLMIGQLGVKSIAAVGVGNKITTILILVLQGFGTGAAIFTAQYWGRKDLNGIRKILYITFLIVTVFSLLFTLLTLLFTEAFIEIFTSDLAVIGLSAEYLRIIALSYFVTALTVLFSTVLKSMGEVKRPLYVAIIAILMNTGLNYLLIFGHLGFAELGVTGAAIATVISRIVQALLLFVMLKKHLSLTKSSMKLHDIFDKQLVKRYLSITIPSIINHALWTLGETSYFWVYAQMGTDQLAAVTLIDPLLFVFMALFIGLSDASTIMVGNSIGANKEDQAVHYAKQFLMITSGLSIIAVVGVILLTPAYLSIYNVTDVVSKQATSILMVYAFLLTGKMLNMVNNIGVLRAGGDTKYVLYLDVLGVWLIGLPLALAGAFVWDLPIYIVFGLANSHEFARAFFGIKRTFSRKWINNVVDNKKGKSDPSVA</sequence>
<feature type="transmembrane region" description="Helical" evidence="8">
    <location>
        <begin position="133"/>
        <end position="152"/>
    </location>
</feature>
<evidence type="ECO:0000313" key="10">
    <source>
        <dbReference type="Proteomes" id="UP001234495"/>
    </source>
</evidence>
<dbReference type="InterPro" id="IPR047135">
    <property type="entry name" value="YsiQ"/>
</dbReference>
<dbReference type="CDD" id="cd13134">
    <property type="entry name" value="MATE_like_8"/>
    <property type="match status" value="1"/>
</dbReference>
<comment type="caution">
    <text evidence="9">The sequence shown here is derived from an EMBL/GenBank/DDBJ whole genome shotgun (WGS) entry which is preliminary data.</text>
</comment>
<evidence type="ECO:0000256" key="2">
    <source>
        <dbReference type="ARBA" id="ARBA00010199"/>
    </source>
</evidence>
<evidence type="ECO:0000256" key="8">
    <source>
        <dbReference type="SAM" id="Phobius"/>
    </source>
</evidence>
<dbReference type="PANTHER" id="PTHR42925">
    <property type="entry name" value="MULTIDRUG AND TOXIN EFFLUX PROTEIN MATE FAMILY"/>
    <property type="match status" value="1"/>
</dbReference>
<evidence type="ECO:0000256" key="1">
    <source>
        <dbReference type="ARBA" id="ARBA00004651"/>
    </source>
</evidence>
<evidence type="ECO:0000256" key="7">
    <source>
        <dbReference type="ARBA" id="ARBA00023136"/>
    </source>
</evidence>
<evidence type="ECO:0000256" key="5">
    <source>
        <dbReference type="ARBA" id="ARBA00022692"/>
    </source>
</evidence>
<feature type="transmembrane region" description="Helical" evidence="8">
    <location>
        <begin position="389"/>
        <end position="411"/>
    </location>
</feature>
<comment type="subcellular location">
    <subcellularLocation>
        <location evidence="1">Cell membrane</location>
        <topology evidence="1">Multi-pass membrane protein</topology>
    </subcellularLocation>
</comment>
<dbReference type="RefSeq" id="WP_307337678.1">
    <property type="nucleotide sequence ID" value="NZ_JAUSUD010000003.1"/>
</dbReference>
<gene>
    <name evidence="9" type="ORF">J2S19_000872</name>
</gene>
<evidence type="ECO:0000256" key="6">
    <source>
        <dbReference type="ARBA" id="ARBA00022989"/>
    </source>
</evidence>
<proteinExistence type="inferred from homology"/>
<organism evidence="9 10">
    <name type="scientific">Metabacillus malikii</name>
    <dbReference type="NCBI Taxonomy" id="1504265"/>
    <lineage>
        <taxon>Bacteria</taxon>
        <taxon>Bacillati</taxon>
        <taxon>Bacillota</taxon>
        <taxon>Bacilli</taxon>
        <taxon>Bacillales</taxon>
        <taxon>Bacillaceae</taxon>
        <taxon>Metabacillus</taxon>
    </lineage>
</organism>
<keyword evidence="4" id="KW-1003">Cell membrane</keyword>
<keyword evidence="5 8" id="KW-0812">Transmembrane</keyword>
<feature type="transmembrane region" description="Helical" evidence="8">
    <location>
        <begin position="236"/>
        <end position="254"/>
    </location>
</feature>
<evidence type="ECO:0000256" key="3">
    <source>
        <dbReference type="ARBA" id="ARBA00022448"/>
    </source>
</evidence>
<dbReference type="NCBIfam" id="TIGR00797">
    <property type="entry name" value="matE"/>
    <property type="match status" value="1"/>
</dbReference>
<feature type="transmembrane region" description="Helical" evidence="8">
    <location>
        <begin position="320"/>
        <end position="345"/>
    </location>
</feature>
<evidence type="ECO:0000313" key="9">
    <source>
        <dbReference type="EMBL" id="MDQ0229620.1"/>
    </source>
</evidence>
<feature type="transmembrane region" description="Helical" evidence="8">
    <location>
        <begin position="194"/>
        <end position="215"/>
    </location>
</feature>
<dbReference type="Proteomes" id="UP001234495">
    <property type="component" value="Unassembled WGS sequence"/>
</dbReference>
<dbReference type="InterPro" id="IPR048279">
    <property type="entry name" value="MdtK-like"/>
</dbReference>
<reference evidence="9 10" key="1">
    <citation type="submission" date="2023-07" db="EMBL/GenBank/DDBJ databases">
        <title>Genomic Encyclopedia of Type Strains, Phase IV (KMG-IV): sequencing the most valuable type-strain genomes for metagenomic binning, comparative biology and taxonomic classification.</title>
        <authorList>
            <person name="Goeker M."/>
        </authorList>
    </citation>
    <scope>NUCLEOTIDE SEQUENCE [LARGE SCALE GENOMIC DNA]</scope>
    <source>
        <strain evidence="9 10">DSM 29005</strain>
    </source>
</reference>
<dbReference type="PANTHER" id="PTHR42925:SF2">
    <property type="entry name" value="NA+ DRIVEN MULTIDRUG EFFLUX PUMP"/>
    <property type="match status" value="1"/>
</dbReference>
<dbReference type="PIRSF" id="PIRSF006603">
    <property type="entry name" value="DinF"/>
    <property type="match status" value="1"/>
</dbReference>
<keyword evidence="6 8" id="KW-1133">Transmembrane helix</keyword>
<feature type="transmembrane region" description="Helical" evidence="8">
    <location>
        <begin position="164"/>
        <end position="188"/>
    </location>
</feature>
<dbReference type="EMBL" id="JAUSUD010000003">
    <property type="protein sequence ID" value="MDQ0229620.1"/>
    <property type="molecule type" value="Genomic_DNA"/>
</dbReference>
<keyword evidence="7 8" id="KW-0472">Membrane</keyword>
<protein>
    <submittedName>
        <fullName evidence="9">MATE family efflux protein</fullName>
    </submittedName>
</protein>
<name>A0ABT9ZC76_9BACI</name>
<dbReference type="Pfam" id="PF01554">
    <property type="entry name" value="MatE"/>
    <property type="match status" value="2"/>
</dbReference>
<feature type="transmembrane region" description="Helical" evidence="8">
    <location>
        <begin position="56"/>
        <end position="78"/>
    </location>
</feature>
<keyword evidence="10" id="KW-1185">Reference proteome</keyword>
<comment type="similarity">
    <text evidence="2">Belongs to the multi antimicrobial extrusion (MATE) (TC 2.A.66.1) family.</text>
</comment>
<feature type="transmembrane region" description="Helical" evidence="8">
    <location>
        <begin position="351"/>
        <end position="368"/>
    </location>
</feature>
<dbReference type="InterPro" id="IPR002528">
    <property type="entry name" value="MATE_fam"/>
</dbReference>
<feature type="transmembrane region" description="Helical" evidence="8">
    <location>
        <begin position="274"/>
        <end position="299"/>
    </location>
</feature>
<feature type="transmembrane region" description="Helical" evidence="8">
    <location>
        <begin position="90"/>
        <end position="113"/>
    </location>
</feature>
<keyword evidence="3" id="KW-0813">Transport</keyword>
<evidence type="ECO:0000256" key="4">
    <source>
        <dbReference type="ARBA" id="ARBA00022475"/>
    </source>
</evidence>
<accession>A0ABT9ZC76</accession>